<organism evidence="2 3">
    <name type="scientific">Uncinocarpus reesii (strain UAMH 1704)</name>
    <dbReference type="NCBI Taxonomy" id="336963"/>
    <lineage>
        <taxon>Eukaryota</taxon>
        <taxon>Fungi</taxon>
        <taxon>Dikarya</taxon>
        <taxon>Ascomycota</taxon>
        <taxon>Pezizomycotina</taxon>
        <taxon>Eurotiomycetes</taxon>
        <taxon>Eurotiomycetidae</taxon>
        <taxon>Onygenales</taxon>
        <taxon>Onygenaceae</taxon>
        <taxon>Uncinocarpus</taxon>
    </lineage>
</organism>
<feature type="domain" description="HNH nuclease" evidence="1">
    <location>
        <begin position="60"/>
        <end position="122"/>
    </location>
</feature>
<name>C4JDN9_UNCRE</name>
<evidence type="ECO:0000259" key="1">
    <source>
        <dbReference type="Pfam" id="PF13391"/>
    </source>
</evidence>
<dbReference type="AlphaFoldDB" id="C4JDN9"/>
<evidence type="ECO:0000313" key="3">
    <source>
        <dbReference type="Proteomes" id="UP000002058"/>
    </source>
</evidence>
<dbReference type="KEGG" id="ure:UREG_00671"/>
<gene>
    <name evidence="2" type="ORF">UREG_00671</name>
</gene>
<dbReference type="InterPro" id="IPR003615">
    <property type="entry name" value="HNH_nuc"/>
</dbReference>
<dbReference type="RefSeq" id="XP_002541157.1">
    <property type="nucleotide sequence ID" value="XM_002541111.1"/>
</dbReference>
<dbReference type="Pfam" id="PF13391">
    <property type="entry name" value="HNH_2"/>
    <property type="match status" value="1"/>
</dbReference>
<dbReference type="Proteomes" id="UP000002058">
    <property type="component" value="Unassembled WGS sequence"/>
</dbReference>
<keyword evidence="3" id="KW-1185">Reference proteome</keyword>
<dbReference type="GeneID" id="8438692"/>
<dbReference type="HOGENOM" id="CLU_1483052_0_0_1"/>
<sequence length="182" mass="20522">MADELRTGVSLEDAYAVSMVGRVALETSKQKPMKLSRQKFRKAALEYYSANNLERREVRCSLLGWSDATAVTAAHIVPRSLDKKSLGYIFGAEVEPTTDVRNSLFLHRSLKRRLDSGQIAIVPLVGNEGEWKCVVTQKDKLKDIIGKGKRLKLKRPRIVYECISALVDKSLGYRRTTVKILQ</sequence>
<dbReference type="EMBL" id="CH476615">
    <property type="protein sequence ID" value="EEP75824.1"/>
    <property type="molecule type" value="Genomic_DNA"/>
</dbReference>
<protein>
    <recommendedName>
        <fullName evidence="1">HNH nuclease domain-containing protein</fullName>
    </recommendedName>
</protein>
<reference evidence="3" key="1">
    <citation type="journal article" date="2009" name="Genome Res.">
        <title>Comparative genomic analyses of the human fungal pathogens Coccidioides and their relatives.</title>
        <authorList>
            <person name="Sharpton T.J."/>
            <person name="Stajich J.E."/>
            <person name="Rounsley S.D."/>
            <person name="Gardner M.J."/>
            <person name="Wortman J.R."/>
            <person name="Jordar V.S."/>
            <person name="Maiti R."/>
            <person name="Kodira C.D."/>
            <person name="Neafsey D.E."/>
            <person name="Zeng Q."/>
            <person name="Hung C.-Y."/>
            <person name="McMahan C."/>
            <person name="Muszewska A."/>
            <person name="Grynberg M."/>
            <person name="Mandel M.A."/>
            <person name="Kellner E.M."/>
            <person name="Barker B.M."/>
            <person name="Galgiani J.N."/>
            <person name="Orbach M.J."/>
            <person name="Kirkland T.N."/>
            <person name="Cole G.T."/>
            <person name="Henn M.R."/>
            <person name="Birren B.W."/>
            <person name="Taylor J.W."/>
        </authorList>
    </citation>
    <scope>NUCLEOTIDE SEQUENCE [LARGE SCALE GENOMIC DNA]</scope>
    <source>
        <strain evidence="3">UAMH 1704</strain>
    </source>
</reference>
<dbReference type="OrthoDB" id="4173921at2759"/>
<evidence type="ECO:0000313" key="2">
    <source>
        <dbReference type="EMBL" id="EEP75824.1"/>
    </source>
</evidence>
<dbReference type="VEuPathDB" id="FungiDB:UREG_00671"/>
<accession>C4JDN9</accession>
<dbReference type="InParanoid" id="C4JDN9"/>
<proteinExistence type="predicted"/>